<keyword evidence="2" id="KW-1185">Reference proteome</keyword>
<comment type="caution">
    <text evidence="1">The sequence shown here is derived from an EMBL/GenBank/DDBJ whole genome shotgun (WGS) entry which is preliminary data.</text>
</comment>
<evidence type="ECO:0000313" key="2">
    <source>
        <dbReference type="Proteomes" id="UP000824120"/>
    </source>
</evidence>
<dbReference type="EMBL" id="JACXVP010000001">
    <property type="protein sequence ID" value="KAG5630814.1"/>
    <property type="molecule type" value="Genomic_DNA"/>
</dbReference>
<name>A0A9J6B267_SOLCO</name>
<protein>
    <submittedName>
        <fullName evidence="1">Uncharacterized protein</fullName>
    </submittedName>
</protein>
<evidence type="ECO:0000313" key="1">
    <source>
        <dbReference type="EMBL" id="KAG5630814.1"/>
    </source>
</evidence>
<dbReference type="Proteomes" id="UP000824120">
    <property type="component" value="Chromosome 1"/>
</dbReference>
<sequence length="121" mass="13306">MRVLEGGGCRVQDPYSHTSYRGELLKQKCLELWSKDIHNPARLSALSTPLSPTAVPANVKGKEKNKVVESSCSLASSLDIMGINSTHLTSLRGRRIWGPTPLFTHQLQRGVAQMKALRVVV</sequence>
<gene>
    <name evidence="1" type="ORF">H5410_002531</name>
</gene>
<accession>A0A9J6B267</accession>
<proteinExistence type="predicted"/>
<organism evidence="1 2">
    <name type="scientific">Solanum commersonii</name>
    <name type="common">Commerson's wild potato</name>
    <name type="synonym">Commerson's nightshade</name>
    <dbReference type="NCBI Taxonomy" id="4109"/>
    <lineage>
        <taxon>Eukaryota</taxon>
        <taxon>Viridiplantae</taxon>
        <taxon>Streptophyta</taxon>
        <taxon>Embryophyta</taxon>
        <taxon>Tracheophyta</taxon>
        <taxon>Spermatophyta</taxon>
        <taxon>Magnoliopsida</taxon>
        <taxon>eudicotyledons</taxon>
        <taxon>Gunneridae</taxon>
        <taxon>Pentapetalae</taxon>
        <taxon>asterids</taxon>
        <taxon>lamiids</taxon>
        <taxon>Solanales</taxon>
        <taxon>Solanaceae</taxon>
        <taxon>Solanoideae</taxon>
        <taxon>Solaneae</taxon>
        <taxon>Solanum</taxon>
    </lineage>
</organism>
<dbReference type="AlphaFoldDB" id="A0A9J6B267"/>
<reference evidence="1 2" key="1">
    <citation type="submission" date="2020-09" db="EMBL/GenBank/DDBJ databases">
        <title>De no assembly of potato wild relative species, Solanum commersonii.</title>
        <authorList>
            <person name="Cho K."/>
        </authorList>
    </citation>
    <scope>NUCLEOTIDE SEQUENCE [LARGE SCALE GENOMIC DNA]</scope>
    <source>
        <strain evidence="1">LZ3.2</strain>
        <tissue evidence="1">Leaf</tissue>
    </source>
</reference>